<accession>A0A094PYU9</accession>
<comment type="caution">
    <text evidence="2">The sequence shown here is derived from an EMBL/GenBank/DDBJ whole genome shotgun (WGS) entry which is preliminary data.</text>
</comment>
<dbReference type="GO" id="GO:0030288">
    <property type="term" value="C:outer membrane-bounded periplasmic space"/>
    <property type="evidence" value="ECO:0007669"/>
    <property type="project" value="TreeGrafter"/>
</dbReference>
<protein>
    <submittedName>
        <fullName evidence="2">ABC transporter substrate-binding protein</fullName>
    </submittedName>
</protein>
<reference evidence="2" key="1">
    <citation type="submission" date="2014-06" db="EMBL/GenBank/DDBJ databases">
        <title>Key roles for freshwater Actinobacteria revealed by deep metagenomic sequencing.</title>
        <authorList>
            <person name="Ghai R."/>
            <person name="Mizuno C.M."/>
            <person name="Picazo A."/>
            <person name="Camacho A."/>
            <person name="Rodriguez-Valera F."/>
        </authorList>
    </citation>
    <scope>NUCLEOTIDE SEQUENCE</scope>
</reference>
<dbReference type="Gene3D" id="3.40.190.10">
    <property type="entry name" value="Periplasmic binding protein-like II"/>
    <property type="match status" value="2"/>
</dbReference>
<organism evidence="2">
    <name type="scientific">freshwater metagenome</name>
    <dbReference type="NCBI Taxonomy" id="449393"/>
    <lineage>
        <taxon>unclassified sequences</taxon>
        <taxon>metagenomes</taxon>
        <taxon>ecological metagenomes</taxon>
    </lineage>
</organism>
<dbReference type="PANTHER" id="PTHR30006">
    <property type="entry name" value="THIAMINE-BINDING PERIPLASMIC PROTEIN-RELATED"/>
    <property type="match status" value="1"/>
</dbReference>
<sequence length="373" mass="40180">MKKSLRVVVGIVLTLALASQYSVAQSATKPVAKATSAKDVGGLAALIKLAQKEGELNTIALPDYWANYGNVIKAFEKKYKIKVNSYDPEASSAEELVAVRTLKGQDRMPDVLDVGLQFAVQGAQEGLLAPYKVLTWNDIPAAAKDASGRWYSDYGGYIAIGYDANLVKTPPKSFADLLNPIYKNQVALNGDPTSSNSAFLSVMASSVAAGKGVKGANNIQFALDYWKEMKASGNFVPVAATPATVAAGQTPILLDWDYLHAKYKGEGNVDWKVVVPSDALLGGFYAQAIVKDAPHPAAARLWQEFLYSNEGQNLWLEGGARPIRLDAMVKAKKHNKEAYAKLPATPKNAKPIFPSLQQQLLAKATLTPAWPKL</sequence>
<dbReference type="AlphaFoldDB" id="A0A094PYU9"/>
<proteinExistence type="predicted"/>
<dbReference type="PANTHER" id="PTHR30006:SF2">
    <property type="entry name" value="ABC TRANSPORTER SUBSTRATE-BINDING PROTEIN"/>
    <property type="match status" value="1"/>
</dbReference>
<dbReference type="EMBL" id="JNSL01000088">
    <property type="protein sequence ID" value="KGA16307.1"/>
    <property type="molecule type" value="Genomic_DNA"/>
</dbReference>
<dbReference type="SUPFAM" id="SSF53850">
    <property type="entry name" value="Periplasmic binding protein-like II"/>
    <property type="match status" value="1"/>
</dbReference>
<keyword evidence="1" id="KW-0732">Signal</keyword>
<gene>
    <name evidence="2" type="ORF">GM51_12895</name>
</gene>
<name>A0A094PYU9_9ZZZZ</name>
<evidence type="ECO:0000313" key="2">
    <source>
        <dbReference type="EMBL" id="KGA16307.1"/>
    </source>
</evidence>
<dbReference type="GO" id="GO:0030976">
    <property type="term" value="F:thiamine pyrophosphate binding"/>
    <property type="evidence" value="ECO:0007669"/>
    <property type="project" value="TreeGrafter"/>
</dbReference>
<dbReference type="Pfam" id="PF13343">
    <property type="entry name" value="SBP_bac_6"/>
    <property type="match status" value="1"/>
</dbReference>
<dbReference type="GO" id="GO:0030975">
    <property type="term" value="F:thiamine binding"/>
    <property type="evidence" value="ECO:0007669"/>
    <property type="project" value="TreeGrafter"/>
</dbReference>
<dbReference type="GO" id="GO:0015888">
    <property type="term" value="P:thiamine transport"/>
    <property type="evidence" value="ECO:0007669"/>
    <property type="project" value="TreeGrafter"/>
</dbReference>
<evidence type="ECO:0000256" key="1">
    <source>
        <dbReference type="ARBA" id="ARBA00022729"/>
    </source>
</evidence>